<reference evidence="1 2" key="1">
    <citation type="submission" date="2014-07" db="EMBL/GenBank/DDBJ databases">
        <title>Draft genome sequence of Thalassospira profundimaris S25-3-2.</title>
        <authorList>
            <person name="Lai Q."/>
            <person name="Shao Z."/>
        </authorList>
    </citation>
    <scope>NUCLEOTIDE SEQUENCE [LARGE SCALE GENOMIC DNA]</scope>
    <source>
        <strain evidence="1 2">S25-3-2</strain>
    </source>
</reference>
<dbReference type="Pfam" id="PF06698">
    <property type="entry name" value="DUF1192"/>
    <property type="match status" value="1"/>
</dbReference>
<evidence type="ECO:0000313" key="2">
    <source>
        <dbReference type="Proteomes" id="UP000252517"/>
    </source>
</evidence>
<dbReference type="EMBL" id="JPWH01000005">
    <property type="protein sequence ID" value="RCK51596.1"/>
    <property type="molecule type" value="Genomic_DNA"/>
</dbReference>
<protein>
    <recommendedName>
        <fullName evidence="3">DUF1192 domain-containing protein</fullName>
    </recommendedName>
</protein>
<accession>A0A367XD37</accession>
<dbReference type="Proteomes" id="UP000252517">
    <property type="component" value="Unassembled WGS sequence"/>
</dbReference>
<evidence type="ECO:0000313" key="1">
    <source>
        <dbReference type="EMBL" id="RCK51596.1"/>
    </source>
</evidence>
<organism evidence="1 2">
    <name type="scientific">Thalassospira profundimaris</name>
    <dbReference type="NCBI Taxonomy" id="502049"/>
    <lineage>
        <taxon>Bacteria</taxon>
        <taxon>Pseudomonadati</taxon>
        <taxon>Pseudomonadota</taxon>
        <taxon>Alphaproteobacteria</taxon>
        <taxon>Rhodospirillales</taxon>
        <taxon>Thalassospiraceae</taxon>
        <taxon>Thalassospira</taxon>
    </lineage>
</organism>
<proteinExistence type="predicted"/>
<name>A0A367XD37_9PROT</name>
<evidence type="ECO:0008006" key="3">
    <source>
        <dbReference type="Google" id="ProtNLM"/>
    </source>
</evidence>
<comment type="caution">
    <text evidence="1">The sequence shown here is derived from an EMBL/GenBank/DDBJ whole genome shotgun (WGS) entry which is preliminary data.</text>
</comment>
<sequence length="64" mass="6931">MDQKELLASAAAGMSVGIPRNLDDLSIENLLAYKAALQSEIDRVEQTLVARDGVRKGAEALFRT</sequence>
<dbReference type="RefSeq" id="WP_114087789.1">
    <property type="nucleotide sequence ID" value="NZ_JPWH01000005.1"/>
</dbReference>
<dbReference type="InterPro" id="IPR009579">
    <property type="entry name" value="DUF1192"/>
</dbReference>
<dbReference type="AlphaFoldDB" id="A0A367XD37"/>
<dbReference type="OrthoDB" id="7365597at2"/>
<gene>
    <name evidence="1" type="ORF">TH25_07795</name>
</gene>